<dbReference type="EMBL" id="CAOQHR010000006">
    <property type="protein sequence ID" value="CAI6335845.1"/>
    <property type="molecule type" value="Genomic_DNA"/>
</dbReference>
<feature type="compositionally biased region" description="Basic and acidic residues" evidence="1">
    <location>
        <begin position="886"/>
        <end position="900"/>
    </location>
</feature>
<evidence type="ECO:0000256" key="1">
    <source>
        <dbReference type="SAM" id="MobiDB-lite"/>
    </source>
</evidence>
<accession>A0A9W4UH26</accession>
<reference evidence="2" key="1">
    <citation type="submission" date="2023-01" db="EMBL/GenBank/DDBJ databases">
        <authorList>
            <person name="Van Ghelder C."/>
            <person name="Rancurel C."/>
        </authorList>
    </citation>
    <scope>NUCLEOTIDE SEQUENCE</scope>
    <source>
        <strain evidence="2">CNCM I-4278</strain>
    </source>
</reference>
<dbReference type="OrthoDB" id="2011769at2759"/>
<keyword evidence="3" id="KW-1185">Reference proteome</keyword>
<feature type="region of interest" description="Disordered" evidence="1">
    <location>
        <begin position="127"/>
        <end position="174"/>
    </location>
</feature>
<feature type="compositionally biased region" description="Basic and acidic residues" evidence="1">
    <location>
        <begin position="619"/>
        <end position="630"/>
    </location>
</feature>
<gene>
    <name evidence="2" type="ORF">PDIGIT_LOCUS8931</name>
</gene>
<feature type="compositionally biased region" description="Basic and acidic residues" evidence="1">
    <location>
        <begin position="709"/>
        <end position="734"/>
    </location>
</feature>
<name>A0A9W4UH26_9PLEO</name>
<feature type="region of interest" description="Disordered" evidence="1">
    <location>
        <begin position="401"/>
        <end position="462"/>
    </location>
</feature>
<feature type="region of interest" description="Disordered" evidence="1">
    <location>
        <begin position="677"/>
        <end position="834"/>
    </location>
</feature>
<feature type="compositionally biased region" description="Polar residues" evidence="1">
    <location>
        <begin position="145"/>
        <end position="174"/>
    </location>
</feature>
<comment type="caution">
    <text evidence="2">The sequence shown here is derived from an EMBL/GenBank/DDBJ whole genome shotgun (WGS) entry which is preliminary data.</text>
</comment>
<feature type="region of interest" description="Disordered" evidence="1">
    <location>
        <begin position="275"/>
        <end position="302"/>
    </location>
</feature>
<sequence length="936" mass="103489">MVINYCFRLLVPPAHRPCTIALSRTHSHLLAPTPEQWPCLSCCLKALFVPAHFPFFFLPSPSAPHSNPRPPPSRDALPLQLFFSLSNTSALRHPNTAWPLPSSPSSSVVVGSRRTCVRALASHTRLPRNQASVHSHPAASPLCRSPTTPASFTATESAMAQAEHTPTATQGMQTNRIMFSIPTKTPDAAPLEEDLLDDEADEPPELERTPRPSALTLHQSFKASFAKASPHLEQKLSLLTSALHSNNTSPVEEFANSEGLSRDRSYASTWSNNSMSTAELTSDGGLTSPATRTSTPSPTLPPSSFHKLAPAFNYNKPSGGIVSIVQHDESSNPLQRPPMRSSAGESNVEVSLGRKRCISFACGPKAEKKAELEQIKTSQPPQAGEPPKRICTIKFACPTKVSTDAPSKDNKPRRAASPAPLPRRSRASPKVPKLHRDSDSTVRNPSPIASRKSGPRRFSGNSDLARSEAFRFHEFASSEEEVEEWTLESTCHRRPLTIKDTLRIENNLRQLGEEAEEEALDDEEDLDGLDDDEMDLDEDDDDLEEDDNSDEAEDPSSDEGFQTDDEEGFAGSDDESDAGSDYNWWAPGHSTAATSFEHLDIIRPTNRRSVSESSFGSLESEHHHYKPDKTIKRRKSRPVNIRIPTPELPDSTDFVCGTLDEDRPLEDAYLSVLERRRAAKHKVTPQDVDPTFPTSDPEMDEEDEDDEVDHLASESDQHLMMHGQMDHADVDARGRRNKTGIMAKRSPGQSPKRFRSPPPPAKRNMHRSPPPRKLFGQSPRPIRSPPAPIRLRSPPPTRRGSSIVTSPKRPGLSIQWSGLAGRPAPTVSASLPRTPVINRPLTFGYEDDEDTPNEFPVRRAIDIKVGLERKRQRRKEQLYKKKHCKNTKEKRPPPGKGCERMREVGLGLAAHKGKATGFAFPAPSTPDQKDMHVLSV</sequence>
<feature type="region of interest" description="Disordered" evidence="1">
    <location>
        <begin position="917"/>
        <end position="936"/>
    </location>
</feature>
<dbReference type="Pfam" id="PF10446">
    <property type="entry name" value="DUF2457"/>
    <property type="match status" value="1"/>
</dbReference>
<evidence type="ECO:0000313" key="2">
    <source>
        <dbReference type="EMBL" id="CAI6335845.1"/>
    </source>
</evidence>
<feature type="compositionally biased region" description="Low complexity" evidence="1">
    <location>
        <begin position="287"/>
        <end position="297"/>
    </location>
</feature>
<feature type="compositionally biased region" description="Basic and acidic residues" evidence="1">
    <location>
        <begin position="870"/>
        <end position="879"/>
    </location>
</feature>
<feature type="compositionally biased region" description="Acidic residues" evidence="1">
    <location>
        <begin position="513"/>
        <end position="578"/>
    </location>
</feature>
<evidence type="ECO:0000313" key="3">
    <source>
        <dbReference type="Proteomes" id="UP001152607"/>
    </source>
</evidence>
<feature type="compositionally biased region" description="Acidic residues" evidence="1">
    <location>
        <begin position="697"/>
        <end position="708"/>
    </location>
</feature>
<feature type="region of interest" description="Disordered" evidence="1">
    <location>
        <begin position="512"/>
        <end position="655"/>
    </location>
</feature>
<feature type="region of interest" description="Disordered" evidence="1">
    <location>
        <begin position="870"/>
        <end position="900"/>
    </location>
</feature>
<feature type="compositionally biased region" description="Basic and acidic residues" evidence="1">
    <location>
        <begin position="927"/>
        <end position="936"/>
    </location>
</feature>
<feature type="compositionally biased region" description="Pro residues" evidence="1">
    <location>
        <begin position="782"/>
        <end position="797"/>
    </location>
</feature>
<organism evidence="2 3">
    <name type="scientific">Periconia digitata</name>
    <dbReference type="NCBI Taxonomy" id="1303443"/>
    <lineage>
        <taxon>Eukaryota</taxon>
        <taxon>Fungi</taxon>
        <taxon>Dikarya</taxon>
        <taxon>Ascomycota</taxon>
        <taxon>Pezizomycotina</taxon>
        <taxon>Dothideomycetes</taxon>
        <taxon>Pleosporomycetidae</taxon>
        <taxon>Pleosporales</taxon>
        <taxon>Massarineae</taxon>
        <taxon>Periconiaceae</taxon>
        <taxon>Periconia</taxon>
    </lineage>
</organism>
<protein>
    <submittedName>
        <fullName evidence="2">Uncharacterized protein</fullName>
    </submittedName>
</protein>
<dbReference type="AlphaFoldDB" id="A0A9W4UH26"/>
<dbReference type="Proteomes" id="UP001152607">
    <property type="component" value="Unassembled WGS sequence"/>
</dbReference>
<proteinExistence type="predicted"/>
<dbReference type="InterPro" id="IPR018853">
    <property type="entry name" value="DUF2457"/>
</dbReference>